<protein>
    <submittedName>
        <fullName evidence="1">Uncharacterized protein</fullName>
    </submittedName>
</protein>
<reference evidence="1" key="1">
    <citation type="submission" date="2014-09" db="EMBL/GenBank/DDBJ databases">
        <authorList>
            <person name="Magalhaes I.L.F."/>
            <person name="Oliveira U."/>
            <person name="Santos F.R."/>
            <person name="Vidigal T.H.D.A."/>
            <person name="Brescovit A.D."/>
            <person name="Santos A.J."/>
        </authorList>
    </citation>
    <scope>NUCLEOTIDE SEQUENCE</scope>
    <source>
        <tissue evidence="1">Shoot tissue taken approximately 20 cm above the soil surface</tissue>
    </source>
</reference>
<proteinExistence type="predicted"/>
<dbReference type="AlphaFoldDB" id="A0A0A9AEQ1"/>
<reference evidence="1" key="2">
    <citation type="journal article" date="2015" name="Data Brief">
        <title>Shoot transcriptome of the giant reed, Arundo donax.</title>
        <authorList>
            <person name="Barrero R.A."/>
            <person name="Guerrero F.D."/>
            <person name="Moolhuijzen P."/>
            <person name="Goolsby J.A."/>
            <person name="Tidwell J."/>
            <person name="Bellgard S.E."/>
            <person name="Bellgard M.I."/>
        </authorList>
    </citation>
    <scope>NUCLEOTIDE SEQUENCE</scope>
    <source>
        <tissue evidence="1">Shoot tissue taken approximately 20 cm above the soil surface</tissue>
    </source>
</reference>
<sequence length="24" mass="2787">MGQELNITIMMKVNAEESHFFAFV</sequence>
<evidence type="ECO:0000313" key="1">
    <source>
        <dbReference type="EMBL" id="JAD47455.1"/>
    </source>
</evidence>
<dbReference type="EMBL" id="GBRH01250440">
    <property type="protein sequence ID" value="JAD47455.1"/>
    <property type="molecule type" value="Transcribed_RNA"/>
</dbReference>
<organism evidence="1">
    <name type="scientific">Arundo donax</name>
    <name type="common">Giant reed</name>
    <name type="synonym">Donax arundinaceus</name>
    <dbReference type="NCBI Taxonomy" id="35708"/>
    <lineage>
        <taxon>Eukaryota</taxon>
        <taxon>Viridiplantae</taxon>
        <taxon>Streptophyta</taxon>
        <taxon>Embryophyta</taxon>
        <taxon>Tracheophyta</taxon>
        <taxon>Spermatophyta</taxon>
        <taxon>Magnoliopsida</taxon>
        <taxon>Liliopsida</taxon>
        <taxon>Poales</taxon>
        <taxon>Poaceae</taxon>
        <taxon>PACMAD clade</taxon>
        <taxon>Arundinoideae</taxon>
        <taxon>Arundineae</taxon>
        <taxon>Arundo</taxon>
    </lineage>
</organism>
<accession>A0A0A9AEQ1</accession>
<name>A0A0A9AEQ1_ARUDO</name>